<proteinExistence type="predicted"/>
<feature type="compositionally biased region" description="Basic and acidic residues" evidence="1">
    <location>
        <begin position="70"/>
        <end position="81"/>
    </location>
</feature>
<reference evidence="2" key="1">
    <citation type="submission" date="2023-10" db="EMBL/GenBank/DDBJ databases">
        <title>Genome assembly of Pristionchus species.</title>
        <authorList>
            <person name="Yoshida K."/>
            <person name="Sommer R.J."/>
        </authorList>
    </citation>
    <scope>NUCLEOTIDE SEQUENCE</scope>
    <source>
        <strain evidence="2">RS0144</strain>
    </source>
</reference>
<feature type="region of interest" description="Disordered" evidence="1">
    <location>
        <begin position="1"/>
        <end position="30"/>
    </location>
</feature>
<feature type="compositionally biased region" description="Low complexity" evidence="1">
    <location>
        <begin position="82"/>
        <end position="91"/>
    </location>
</feature>
<evidence type="ECO:0000313" key="2">
    <source>
        <dbReference type="EMBL" id="GMS82308.1"/>
    </source>
</evidence>
<gene>
    <name evidence="2" type="ORF">PENTCL1PPCAC_4483</name>
</gene>
<organism evidence="2 3">
    <name type="scientific">Pristionchus entomophagus</name>
    <dbReference type="NCBI Taxonomy" id="358040"/>
    <lineage>
        <taxon>Eukaryota</taxon>
        <taxon>Metazoa</taxon>
        <taxon>Ecdysozoa</taxon>
        <taxon>Nematoda</taxon>
        <taxon>Chromadorea</taxon>
        <taxon>Rhabditida</taxon>
        <taxon>Rhabditina</taxon>
        <taxon>Diplogasteromorpha</taxon>
        <taxon>Diplogasteroidea</taxon>
        <taxon>Neodiplogasteridae</taxon>
        <taxon>Pristionchus</taxon>
    </lineage>
</organism>
<evidence type="ECO:0000256" key="1">
    <source>
        <dbReference type="SAM" id="MobiDB-lite"/>
    </source>
</evidence>
<protein>
    <submittedName>
        <fullName evidence="2">Uncharacterized protein</fullName>
    </submittedName>
</protein>
<dbReference type="EMBL" id="BTSX01000002">
    <property type="protein sequence ID" value="GMS82308.1"/>
    <property type="molecule type" value="Genomic_DNA"/>
</dbReference>
<sequence length="91" mass="9998">MILDDLNKTRQLMLKNPGPRPVEPTRADPSVCTDQRSLVMVAQLENSGHPTTWVASSANYNNAILPVFPRFEDEPPKKEESTSSTSNATSA</sequence>
<keyword evidence="3" id="KW-1185">Reference proteome</keyword>
<dbReference type="AlphaFoldDB" id="A0AAV5SGY2"/>
<name>A0AAV5SGY2_9BILA</name>
<evidence type="ECO:0000313" key="3">
    <source>
        <dbReference type="Proteomes" id="UP001432027"/>
    </source>
</evidence>
<accession>A0AAV5SGY2</accession>
<dbReference type="Proteomes" id="UP001432027">
    <property type="component" value="Unassembled WGS sequence"/>
</dbReference>
<comment type="caution">
    <text evidence="2">The sequence shown here is derived from an EMBL/GenBank/DDBJ whole genome shotgun (WGS) entry which is preliminary data.</text>
</comment>
<feature type="region of interest" description="Disordered" evidence="1">
    <location>
        <begin position="70"/>
        <end position="91"/>
    </location>
</feature>